<evidence type="ECO:0000313" key="3">
    <source>
        <dbReference type="Proteomes" id="UP000051497"/>
    </source>
</evidence>
<sequence>MKKITAIQFNQVTTPITSHKTKFGGQPTWLEEPQWPLDLKGKPLHFVCQIMIDTQLFENAQGKIAYLFMSNEDEAQTWDPNAGDTAVIIQPGIPLPSIKYENNPEGPTLIDGEYEVSLRLKEEAYQIAPELLDEEAYTEYFRHLSGNKIGGTPLFIQGDEYPKGYERLLLQLDSTAIPFDINFGDSGTGYLFINANASQGKFLWQCY</sequence>
<accession>A0A0Q9YRV8</accession>
<dbReference type="InterPro" id="IPR035948">
    <property type="entry name" value="YwqG-like_sf"/>
</dbReference>
<dbReference type="AlphaFoldDB" id="A0A0Q9YRV8"/>
<dbReference type="PANTHER" id="PTHR36436">
    <property type="entry name" value="SLL5081 PROTEIN"/>
    <property type="match status" value="1"/>
</dbReference>
<organism evidence="1">
    <name type="scientific">Candidatus Berkiella aquae</name>
    <dbReference type="NCBI Taxonomy" id="295108"/>
    <lineage>
        <taxon>Bacteria</taxon>
        <taxon>Pseudomonadati</taxon>
        <taxon>Pseudomonadota</taxon>
        <taxon>Gammaproteobacteria</taxon>
        <taxon>Candidatus Berkiellales</taxon>
        <taxon>Candidatus Berkiellaceae</taxon>
        <taxon>Candidatus Berkiella</taxon>
    </lineage>
</organism>
<keyword evidence="3" id="KW-1185">Reference proteome</keyword>
<dbReference type="STRING" id="295108.HT99x_02950"/>
<protein>
    <submittedName>
        <fullName evidence="2">DUF1963 domain-containing protein</fullName>
    </submittedName>
</protein>
<reference evidence="1" key="1">
    <citation type="submission" date="2015-09" db="EMBL/GenBank/DDBJ databases">
        <title>Draft Genome Sequences of Two Novel Amoeba-resistant Intranuclear Bacteria, Candidatus Berkiella cookevillensis and Candidatus Berkiella aquae.</title>
        <authorList>
            <person name="Mehari Y.T."/>
            <person name="Arivett B.A."/>
            <person name="Farone A.L."/>
            <person name="Gunderson J.H."/>
            <person name="Farone M.B."/>
        </authorList>
    </citation>
    <scope>NUCLEOTIDE SEQUENCE [LARGE SCALE GENOMIC DNA]</scope>
    <source>
        <strain evidence="1">HT99</strain>
    </source>
</reference>
<reference evidence="2" key="2">
    <citation type="journal article" date="2016" name="Genome Announc.">
        <title>Draft Genome Sequences of Two Novel Amoeba-Resistant Intranuclear Bacteria, 'Candidatus Berkiella cookevillensis' and 'Candidatus Berkiella aquae'.</title>
        <authorList>
            <person name="Mehari Y.T."/>
            <person name="Arivett B.A."/>
            <person name="Farone A.L."/>
            <person name="Gunderson J.H."/>
            <person name="Farone M.B."/>
        </authorList>
    </citation>
    <scope>NUCLEOTIDE SEQUENCE</scope>
    <source>
        <strain evidence="2">HT99</strain>
    </source>
</reference>
<dbReference type="RefSeq" id="WP_075067542.1">
    <property type="nucleotide sequence ID" value="NZ_LKAJ02000001.1"/>
</dbReference>
<dbReference type="EMBL" id="LKAJ01000019">
    <property type="protein sequence ID" value="KRG18664.1"/>
    <property type="molecule type" value="Genomic_DNA"/>
</dbReference>
<dbReference type="Pfam" id="PF09234">
    <property type="entry name" value="DUF1963"/>
    <property type="match status" value="1"/>
</dbReference>
<comment type="caution">
    <text evidence="1">The sequence shown here is derived from an EMBL/GenBank/DDBJ whole genome shotgun (WGS) entry which is preliminary data.</text>
</comment>
<gene>
    <name evidence="2" type="ORF">HT99x_000680</name>
    <name evidence="1" type="ORF">HT99x_02950</name>
</gene>
<dbReference type="Gene3D" id="2.30.320.10">
    <property type="entry name" value="YwqG-like"/>
    <property type="match status" value="1"/>
</dbReference>
<dbReference type="PANTHER" id="PTHR36436:SF6">
    <property type="entry name" value="SLL5081 PROTEIN"/>
    <property type="match status" value="1"/>
</dbReference>
<name>A0A0Q9YRV8_9GAMM</name>
<dbReference type="InterPro" id="IPR015315">
    <property type="entry name" value="DUF1963"/>
</dbReference>
<evidence type="ECO:0000313" key="1">
    <source>
        <dbReference type="EMBL" id="KRG18664.1"/>
    </source>
</evidence>
<dbReference type="OrthoDB" id="253985at2"/>
<dbReference type="EMBL" id="LKAJ02000001">
    <property type="protein sequence ID" value="MCS5709932.1"/>
    <property type="molecule type" value="Genomic_DNA"/>
</dbReference>
<evidence type="ECO:0000313" key="2">
    <source>
        <dbReference type="EMBL" id="MCS5709932.1"/>
    </source>
</evidence>
<dbReference type="Proteomes" id="UP000051497">
    <property type="component" value="Unassembled WGS sequence"/>
</dbReference>
<dbReference type="SUPFAM" id="SSF103032">
    <property type="entry name" value="Hypothetical protein YwqG"/>
    <property type="match status" value="1"/>
</dbReference>
<proteinExistence type="predicted"/>
<reference evidence="2" key="3">
    <citation type="submission" date="2021-06" db="EMBL/GenBank/DDBJ databases">
        <title>Genomic Description and Analysis of Intracellular Bacteria, Candidatus Berkiella cookevillensis and Candidatus Berkiella aquae.</title>
        <authorList>
            <person name="Kidane D.T."/>
            <person name="Mehari Y.T."/>
            <person name="Rice F.C."/>
            <person name="Arivett B.A."/>
            <person name="Farone A.L."/>
            <person name="Berk S.G."/>
            <person name="Farone M.B."/>
        </authorList>
    </citation>
    <scope>NUCLEOTIDE SEQUENCE</scope>
    <source>
        <strain evidence="2">HT99</strain>
    </source>
</reference>